<evidence type="ECO:0000256" key="6">
    <source>
        <dbReference type="ARBA" id="ARBA00023034"/>
    </source>
</evidence>
<keyword evidence="13" id="KW-1185">Reference proteome</keyword>
<dbReference type="FunFam" id="3.90.550.10:FF:000138">
    <property type="entry name" value="Cellulose synthase isolog"/>
    <property type="match status" value="1"/>
</dbReference>
<dbReference type="GO" id="GO:0030244">
    <property type="term" value="P:cellulose biosynthetic process"/>
    <property type="evidence" value="ECO:0007669"/>
    <property type="project" value="InterPro"/>
</dbReference>
<feature type="transmembrane region" description="Helical" evidence="11">
    <location>
        <begin position="27"/>
        <end position="45"/>
    </location>
</feature>
<protein>
    <recommendedName>
        <fullName evidence="14">Cellulose synthase-like protein E1</fullName>
    </recommendedName>
</protein>
<feature type="binding site" evidence="10">
    <location>
        <position position="87"/>
    </location>
    <ligand>
        <name>UDP-alpha-D-glucose</name>
        <dbReference type="ChEBI" id="CHEBI:58885"/>
    </ligand>
</feature>
<sequence length="362" mass="41466">MWSTRRRWRGQFLRATQLPTNGEEGRWVWIGLFAAELWFGFYWILTQSLRWNPIYRRTFKDRLSKRHDESNLPRVDIFVCTADPEIEPQIMVINTVLSVMAYDYPPEKLAIYLSDDAGSEITFYALLEASKFAKHWIPFCKKFSVDPRSPAAYFTSSLDTENAACPGESAAIKKMYEEMKNRIVTASEAGRISEELRSKHQGFSQWDSYTSRRDHDTILQILIDAKDPNAMDIEGNVLPTLVYLARFSETTFVISAKVSDQDVSNRYKKEMMEFGDSSPMSTILATIALINLFCLVGAAMKKVGLDEKMFVQSLLCVVLVLINIPLYQGLFFREDKGKIPKNVTIKSVVLSLSVCSCFTFMY</sequence>
<comment type="caution">
    <text evidence="12">The sequence shown here is derived from an EMBL/GenBank/DDBJ whole genome shotgun (WGS) entry which is preliminary data.</text>
</comment>
<dbReference type="GO" id="GO:0016760">
    <property type="term" value="F:cellulose synthase (UDP-forming) activity"/>
    <property type="evidence" value="ECO:0007669"/>
    <property type="project" value="InterPro"/>
</dbReference>
<proteinExistence type="predicted"/>
<evidence type="ECO:0000256" key="7">
    <source>
        <dbReference type="ARBA" id="ARBA00023136"/>
    </source>
</evidence>
<feature type="transmembrane region" description="Helical" evidence="11">
    <location>
        <begin position="310"/>
        <end position="331"/>
    </location>
</feature>
<dbReference type="InterPro" id="IPR005150">
    <property type="entry name" value="Cellulose_synth"/>
</dbReference>
<dbReference type="AlphaFoldDB" id="A0AAV5M4Y7"/>
<accession>A0AAV5M4Y7</accession>
<keyword evidence="7 11" id="KW-0472">Membrane</keyword>
<keyword evidence="2" id="KW-0328">Glycosyltransferase</keyword>
<evidence type="ECO:0000256" key="11">
    <source>
        <dbReference type="SAM" id="Phobius"/>
    </source>
</evidence>
<dbReference type="GO" id="GO:0000139">
    <property type="term" value="C:Golgi membrane"/>
    <property type="evidence" value="ECO:0007669"/>
    <property type="project" value="UniProtKB-SubCell"/>
</dbReference>
<comment type="function">
    <text evidence="9">Thought to be a Golgi-localized beta-glycan synthase that polymerize the backbones of noncellulosic polysaccharides (hemicelluloses) of plant cell wall.</text>
</comment>
<gene>
    <name evidence="12" type="ORF">SLEP1_g51742</name>
</gene>
<reference evidence="12 13" key="1">
    <citation type="journal article" date="2021" name="Commun. Biol.">
        <title>The genome of Shorea leprosula (Dipterocarpaceae) highlights the ecological relevance of drought in aseasonal tropical rainforests.</title>
        <authorList>
            <person name="Ng K.K.S."/>
            <person name="Kobayashi M.J."/>
            <person name="Fawcett J.A."/>
            <person name="Hatakeyama M."/>
            <person name="Paape T."/>
            <person name="Ng C.H."/>
            <person name="Ang C.C."/>
            <person name="Tnah L.H."/>
            <person name="Lee C.T."/>
            <person name="Nishiyama T."/>
            <person name="Sese J."/>
            <person name="O'Brien M.J."/>
            <person name="Copetti D."/>
            <person name="Mohd Noor M.I."/>
            <person name="Ong R.C."/>
            <person name="Putra M."/>
            <person name="Sireger I.Z."/>
            <person name="Indrioko S."/>
            <person name="Kosugi Y."/>
            <person name="Izuno A."/>
            <person name="Isagi Y."/>
            <person name="Lee S.L."/>
            <person name="Shimizu K.K."/>
        </authorList>
    </citation>
    <scope>NUCLEOTIDE SEQUENCE [LARGE SCALE GENOMIC DNA]</scope>
    <source>
        <strain evidence="12">214</strain>
    </source>
</reference>
<comment type="subcellular location">
    <subcellularLocation>
        <location evidence="1">Golgi apparatus membrane</location>
        <topology evidence="1">Multi-pass membrane protein</topology>
    </subcellularLocation>
</comment>
<dbReference type="PANTHER" id="PTHR13301">
    <property type="entry name" value="X-BOX TRANSCRIPTION FACTOR-RELATED"/>
    <property type="match status" value="1"/>
</dbReference>
<dbReference type="GO" id="GO:0071555">
    <property type="term" value="P:cell wall organization"/>
    <property type="evidence" value="ECO:0007669"/>
    <property type="project" value="UniProtKB-KW"/>
</dbReference>
<feature type="transmembrane region" description="Helical" evidence="11">
    <location>
        <begin position="278"/>
        <end position="298"/>
    </location>
</feature>
<dbReference type="EMBL" id="BPVZ01000183">
    <property type="protein sequence ID" value="GKV44578.1"/>
    <property type="molecule type" value="Genomic_DNA"/>
</dbReference>
<keyword evidence="3" id="KW-0808">Transferase</keyword>
<organism evidence="12 13">
    <name type="scientific">Rubroshorea leprosula</name>
    <dbReference type="NCBI Taxonomy" id="152421"/>
    <lineage>
        <taxon>Eukaryota</taxon>
        <taxon>Viridiplantae</taxon>
        <taxon>Streptophyta</taxon>
        <taxon>Embryophyta</taxon>
        <taxon>Tracheophyta</taxon>
        <taxon>Spermatophyta</taxon>
        <taxon>Magnoliopsida</taxon>
        <taxon>eudicotyledons</taxon>
        <taxon>Gunneridae</taxon>
        <taxon>Pentapetalae</taxon>
        <taxon>rosids</taxon>
        <taxon>malvids</taxon>
        <taxon>Malvales</taxon>
        <taxon>Dipterocarpaceae</taxon>
        <taxon>Rubroshorea</taxon>
    </lineage>
</organism>
<keyword evidence="4 11" id="KW-0812">Transmembrane</keyword>
<evidence type="ECO:0008006" key="14">
    <source>
        <dbReference type="Google" id="ProtNLM"/>
    </source>
</evidence>
<evidence type="ECO:0000256" key="5">
    <source>
        <dbReference type="ARBA" id="ARBA00022989"/>
    </source>
</evidence>
<evidence type="ECO:0000256" key="2">
    <source>
        <dbReference type="ARBA" id="ARBA00022676"/>
    </source>
</evidence>
<dbReference type="Pfam" id="PF03552">
    <property type="entry name" value="Cellulose_synt"/>
    <property type="match status" value="1"/>
</dbReference>
<keyword evidence="8" id="KW-0961">Cell wall biogenesis/degradation</keyword>
<evidence type="ECO:0000256" key="9">
    <source>
        <dbReference type="ARBA" id="ARBA00037405"/>
    </source>
</evidence>
<evidence type="ECO:0000256" key="8">
    <source>
        <dbReference type="ARBA" id="ARBA00023316"/>
    </source>
</evidence>
<evidence type="ECO:0000313" key="13">
    <source>
        <dbReference type="Proteomes" id="UP001054252"/>
    </source>
</evidence>
<keyword evidence="6" id="KW-0333">Golgi apparatus</keyword>
<evidence type="ECO:0000256" key="3">
    <source>
        <dbReference type="ARBA" id="ARBA00022679"/>
    </source>
</evidence>
<evidence type="ECO:0000256" key="4">
    <source>
        <dbReference type="ARBA" id="ARBA00022692"/>
    </source>
</evidence>
<name>A0AAV5M4Y7_9ROSI</name>
<dbReference type="Proteomes" id="UP001054252">
    <property type="component" value="Unassembled WGS sequence"/>
</dbReference>
<feature type="binding site" evidence="10">
    <location>
        <position position="116"/>
    </location>
    <ligand>
        <name>UDP-alpha-D-glucose</name>
        <dbReference type="ChEBI" id="CHEBI:58885"/>
    </ligand>
</feature>
<evidence type="ECO:0000256" key="10">
    <source>
        <dbReference type="PIRSR" id="PIRSR605150-2"/>
    </source>
</evidence>
<evidence type="ECO:0000313" key="12">
    <source>
        <dbReference type="EMBL" id="GKV44578.1"/>
    </source>
</evidence>
<dbReference type="InterPro" id="IPR029044">
    <property type="entry name" value="Nucleotide-diphossugar_trans"/>
</dbReference>
<keyword evidence="5 11" id="KW-1133">Transmembrane helix</keyword>
<evidence type="ECO:0000256" key="1">
    <source>
        <dbReference type="ARBA" id="ARBA00004653"/>
    </source>
</evidence>
<dbReference type="Gene3D" id="3.90.550.10">
    <property type="entry name" value="Spore Coat Polysaccharide Biosynthesis Protein SpsA, Chain A"/>
    <property type="match status" value="1"/>
</dbReference>